<protein>
    <submittedName>
        <fullName evidence="2">Uncharacterized protein</fullName>
    </submittedName>
</protein>
<accession>A0A915IJT8</accession>
<sequence length="65" mass="7556">MNHPSCHASKHKQLRSEKSLDFKVNGVDEKRLDKCRSIACSYLAEETYSKYQSTCLKTQDMDSKR</sequence>
<keyword evidence="1" id="KW-1185">Reference proteome</keyword>
<dbReference type="AlphaFoldDB" id="A0A915IJT8"/>
<reference evidence="2" key="1">
    <citation type="submission" date="2022-11" db="UniProtKB">
        <authorList>
            <consortium name="WormBaseParasite"/>
        </authorList>
    </citation>
    <scope>IDENTIFICATION</scope>
</reference>
<proteinExistence type="predicted"/>
<organism evidence="1 2">
    <name type="scientific">Romanomermis culicivorax</name>
    <name type="common">Nematode worm</name>
    <dbReference type="NCBI Taxonomy" id="13658"/>
    <lineage>
        <taxon>Eukaryota</taxon>
        <taxon>Metazoa</taxon>
        <taxon>Ecdysozoa</taxon>
        <taxon>Nematoda</taxon>
        <taxon>Enoplea</taxon>
        <taxon>Dorylaimia</taxon>
        <taxon>Mermithida</taxon>
        <taxon>Mermithoidea</taxon>
        <taxon>Mermithidae</taxon>
        <taxon>Romanomermis</taxon>
    </lineage>
</organism>
<name>A0A915IJT8_ROMCU</name>
<evidence type="ECO:0000313" key="2">
    <source>
        <dbReference type="WBParaSite" id="nRc.2.0.1.t14129-RA"/>
    </source>
</evidence>
<dbReference type="Proteomes" id="UP000887565">
    <property type="component" value="Unplaced"/>
</dbReference>
<dbReference type="WBParaSite" id="nRc.2.0.1.t14129-RA">
    <property type="protein sequence ID" value="nRc.2.0.1.t14129-RA"/>
    <property type="gene ID" value="nRc.2.0.1.g14129"/>
</dbReference>
<evidence type="ECO:0000313" key="1">
    <source>
        <dbReference type="Proteomes" id="UP000887565"/>
    </source>
</evidence>